<dbReference type="HOGENOM" id="CLU_023194_10_2_7"/>
<gene>
    <name evidence="2" type="ORF">CSUB8521_1235</name>
</gene>
<dbReference type="OrthoDB" id="9782091at2"/>
<dbReference type="GO" id="GO:0000166">
    <property type="term" value="F:nucleotide binding"/>
    <property type="evidence" value="ECO:0007669"/>
    <property type="project" value="InterPro"/>
</dbReference>
<proteinExistence type="predicted"/>
<evidence type="ECO:0000313" key="3">
    <source>
        <dbReference type="Proteomes" id="UP000031135"/>
    </source>
</evidence>
<dbReference type="AlphaFoldDB" id="A0A0A8HAH4"/>
<dbReference type="EMBL" id="CP007772">
    <property type="protein sequence ID" value="AJC91066.1"/>
    <property type="molecule type" value="Genomic_DNA"/>
</dbReference>
<dbReference type="InterPro" id="IPR000683">
    <property type="entry name" value="Gfo/Idh/MocA-like_OxRdtase_N"/>
</dbReference>
<name>A0A0A8HAH4_9BACT</name>
<dbReference type="RefSeq" id="WP_039664260.1">
    <property type="nucleotide sequence ID" value="NZ_CP007772.1"/>
</dbReference>
<dbReference type="Pfam" id="PF01408">
    <property type="entry name" value="GFO_IDH_MocA"/>
    <property type="match status" value="1"/>
</dbReference>
<dbReference type="Proteomes" id="UP000031135">
    <property type="component" value="Chromosome"/>
</dbReference>
<dbReference type="SUPFAM" id="SSF51735">
    <property type="entry name" value="NAD(P)-binding Rossmann-fold domains"/>
    <property type="match status" value="1"/>
</dbReference>
<reference evidence="2 3" key="1">
    <citation type="journal article" date="2014" name="Genome Biol. Evol.">
        <title>Comparative Genomics of the Campylobacter lari Group.</title>
        <authorList>
            <person name="Miller W.G."/>
            <person name="Yee E."/>
            <person name="Chapman M.H."/>
            <person name="Smith T.P."/>
            <person name="Bono J.L."/>
            <person name="Huynh S."/>
            <person name="Parker C.T."/>
            <person name="Vandamme P."/>
            <person name="Luong K."/>
            <person name="Korlach J."/>
        </authorList>
    </citation>
    <scope>NUCLEOTIDE SEQUENCE [LARGE SCALE GENOMIC DNA]</scope>
    <source>
        <strain evidence="2 3">LMG 24374</strain>
    </source>
</reference>
<sequence length="287" mass="33223">MKIGLIGLGKMGKNHLRELERNLRVKEIYLYDPFNEEQFIHPVYKNFDEFLEQKLDGVVIATPTHTHLDIAIKVFSRVKNVLIEKPLALNLDEILILQQKAKEHKVKVGVGFCERFNPAVLTLKEKLLDDEIVSINIQRISPYPQRINDVGVLSDLSVHDIDLVRFLSQEQILKANIYKSLHHDKFENEAMISLKLENILVNIHDSWNGQYIIRKITLLGKKRTYELDLKNFELFINMQKIPNLYENSPLYAEHEAFFDLVLNGDGKNLASIEDALKVQEILEGVVK</sequence>
<organism evidence="2 3">
    <name type="scientific">Campylobacter subantarcticus LMG 24374</name>
    <dbReference type="NCBI Taxonomy" id="1388751"/>
    <lineage>
        <taxon>Bacteria</taxon>
        <taxon>Pseudomonadati</taxon>
        <taxon>Campylobacterota</taxon>
        <taxon>Epsilonproteobacteria</taxon>
        <taxon>Campylobacterales</taxon>
        <taxon>Campylobacteraceae</taxon>
        <taxon>Campylobacter</taxon>
    </lineage>
</organism>
<protein>
    <submittedName>
        <fullName evidence="2">Oxidoreductase, Gfo/Idh/MocA family</fullName>
    </submittedName>
</protein>
<dbReference type="PANTHER" id="PTHR43377:SF1">
    <property type="entry name" value="BILIVERDIN REDUCTASE A"/>
    <property type="match status" value="1"/>
</dbReference>
<dbReference type="InterPro" id="IPR036291">
    <property type="entry name" value="NAD(P)-bd_dom_sf"/>
</dbReference>
<dbReference type="SUPFAM" id="SSF55347">
    <property type="entry name" value="Glyceraldehyde-3-phosphate dehydrogenase-like, C-terminal domain"/>
    <property type="match status" value="1"/>
</dbReference>
<feature type="domain" description="Gfo/Idh/MocA-like oxidoreductase N-terminal" evidence="1">
    <location>
        <begin position="1"/>
        <end position="112"/>
    </location>
</feature>
<dbReference type="PANTHER" id="PTHR43377">
    <property type="entry name" value="BILIVERDIN REDUCTASE A"/>
    <property type="match status" value="1"/>
</dbReference>
<dbReference type="Gene3D" id="3.30.360.10">
    <property type="entry name" value="Dihydrodipicolinate Reductase, domain 2"/>
    <property type="match status" value="1"/>
</dbReference>
<accession>A0A0A8HAH4</accession>
<dbReference type="InterPro" id="IPR051450">
    <property type="entry name" value="Gfo/Idh/MocA_Oxidoreductases"/>
</dbReference>
<evidence type="ECO:0000313" key="2">
    <source>
        <dbReference type="EMBL" id="AJC91066.1"/>
    </source>
</evidence>
<dbReference type="Gene3D" id="3.40.50.720">
    <property type="entry name" value="NAD(P)-binding Rossmann-like Domain"/>
    <property type="match status" value="1"/>
</dbReference>
<dbReference type="KEGG" id="csm:CSUB8521_1235"/>
<evidence type="ECO:0000259" key="1">
    <source>
        <dbReference type="Pfam" id="PF01408"/>
    </source>
</evidence>